<keyword evidence="1" id="KW-0732">Signal</keyword>
<organism evidence="2 3">
    <name type="scientific">Aaosphaeria arxii CBS 175.79</name>
    <dbReference type="NCBI Taxonomy" id="1450172"/>
    <lineage>
        <taxon>Eukaryota</taxon>
        <taxon>Fungi</taxon>
        <taxon>Dikarya</taxon>
        <taxon>Ascomycota</taxon>
        <taxon>Pezizomycotina</taxon>
        <taxon>Dothideomycetes</taxon>
        <taxon>Pleosporomycetidae</taxon>
        <taxon>Pleosporales</taxon>
        <taxon>Pleosporales incertae sedis</taxon>
        <taxon>Aaosphaeria</taxon>
    </lineage>
</organism>
<evidence type="ECO:0000313" key="3">
    <source>
        <dbReference type="Proteomes" id="UP000799778"/>
    </source>
</evidence>
<evidence type="ECO:0008006" key="4">
    <source>
        <dbReference type="Google" id="ProtNLM"/>
    </source>
</evidence>
<protein>
    <recommendedName>
        <fullName evidence="4">Secreted protein</fullName>
    </recommendedName>
</protein>
<keyword evidence="3" id="KW-1185">Reference proteome</keyword>
<dbReference type="AlphaFoldDB" id="A0A6A5XF72"/>
<gene>
    <name evidence="2" type="ORF">BU24DRAFT_281627</name>
</gene>
<reference evidence="2" key="1">
    <citation type="journal article" date="2020" name="Stud. Mycol.">
        <title>101 Dothideomycetes genomes: a test case for predicting lifestyles and emergence of pathogens.</title>
        <authorList>
            <person name="Haridas S."/>
            <person name="Albert R."/>
            <person name="Binder M."/>
            <person name="Bloem J."/>
            <person name="Labutti K."/>
            <person name="Salamov A."/>
            <person name="Andreopoulos B."/>
            <person name="Baker S."/>
            <person name="Barry K."/>
            <person name="Bills G."/>
            <person name="Bluhm B."/>
            <person name="Cannon C."/>
            <person name="Castanera R."/>
            <person name="Culley D."/>
            <person name="Daum C."/>
            <person name="Ezra D."/>
            <person name="Gonzalez J."/>
            <person name="Henrissat B."/>
            <person name="Kuo A."/>
            <person name="Liang C."/>
            <person name="Lipzen A."/>
            <person name="Lutzoni F."/>
            <person name="Magnuson J."/>
            <person name="Mondo S."/>
            <person name="Nolan M."/>
            <person name="Ohm R."/>
            <person name="Pangilinan J."/>
            <person name="Park H.-J."/>
            <person name="Ramirez L."/>
            <person name="Alfaro M."/>
            <person name="Sun H."/>
            <person name="Tritt A."/>
            <person name="Yoshinaga Y."/>
            <person name="Zwiers L.-H."/>
            <person name="Turgeon B."/>
            <person name="Goodwin S."/>
            <person name="Spatafora J."/>
            <person name="Crous P."/>
            <person name="Grigoriev I."/>
        </authorList>
    </citation>
    <scope>NUCLEOTIDE SEQUENCE</scope>
    <source>
        <strain evidence="2">CBS 175.79</strain>
    </source>
</reference>
<proteinExistence type="predicted"/>
<name>A0A6A5XF72_9PLEO</name>
<dbReference type="EMBL" id="ML978074">
    <property type="protein sequence ID" value="KAF2011467.1"/>
    <property type="molecule type" value="Genomic_DNA"/>
</dbReference>
<feature type="signal peptide" evidence="1">
    <location>
        <begin position="1"/>
        <end position="18"/>
    </location>
</feature>
<accession>A0A6A5XF72</accession>
<dbReference type="Proteomes" id="UP000799778">
    <property type="component" value="Unassembled WGS sequence"/>
</dbReference>
<evidence type="ECO:0000256" key="1">
    <source>
        <dbReference type="SAM" id="SignalP"/>
    </source>
</evidence>
<dbReference type="GeneID" id="54280119"/>
<evidence type="ECO:0000313" key="2">
    <source>
        <dbReference type="EMBL" id="KAF2011467.1"/>
    </source>
</evidence>
<feature type="chain" id="PRO_5025348049" description="Secreted protein" evidence="1">
    <location>
        <begin position="19"/>
        <end position="85"/>
    </location>
</feature>
<dbReference type="RefSeq" id="XP_033379806.1">
    <property type="nucleotide sequence ID" value="XM_033522722.1"/>
</dbReference>
<sequence>MLWIYIIIVIVIVSPSLHKMMSSPHIGRARPARTGVRRLWSYQFVFFRARRLLNIHMSVWRMKKCIGIVLVIYEPTLLFEYRWRG</sequence>